<dbReference type="PANTHER" id="PTHR43649">
    <property type="entry name" value="ARABINOSE-BINDING PROTEIN-RELATED"/>
    <property type="match status" value="1"/>
</dbReference>
<proteinExistence type="predicted"/>
<dbReference type="Gene3D" id="3.40.190.10">
    <property type="entry name" value="Periplasmic binding protein-like II"/>
    <property type="match status" value="2"/>
</dbReference>
<dbReference type="SUPFAM" id="SSF55816">
    <property type="entry name" value="5'-nucleotidase (syn. UDP-sugar hydrolase), C-terminal domain"/>
    <property type="match status" value="1"/>
</dbReference>
<dbReference type="PROSITE" id="PS51257">
    <property type="entry name" value="PROKAR_LIPOPROTEIN"/>
    <property type="match status" value="1"/>
</dbReference>
<keyword evidence="1" id="KW-0732">Signal</keyword>
<dbReference type="Proteomes" id="UP000285274">
    <property type="component" value="Unassembled WGS sequence"/>
</dbReference>
<dbReference type="AlphaFoldDB" id="A0A412IWB1"/>
<sequence>MNRLKKCLVGLLAFSMVLSGCSKADTKKDDHHLTVFLWESRLVKNLAPYIRSQYPDMDIEFISGNNNTDLYEYYQEHGQLPDIISVRRFSGTDSKELQPDLLDLSSYDIVSKYYSYALQYYYNKDQSMNWLPICGIPQTMIANKTLFDQYGIALPTNYEEYAEACQKLNALGIKPNSMDMGEDWSCLEAIQGGAIDEFTSLEGLEWRSKAESAKDKISFDETMGHRIFSKTHQFLKDSCFTAEDVNLSIDDGTNMFVEKKSAIFHGTPDIYKTLSSQMSDSELVRLPYFSQTSNDGYIYMHPSLNVALNKDLENDKTKLDAALKVLDCMISKKGQQLIANGTGVISFNPDVESMMNDVKGLEEPLKNNNIYIRYSAQKSFAAAKEVVHGLLTGQMDENRAYDIFCELMNTKSDQEKAIVHFDKEYSIYLNDKYGRDAPSSILTTVRKAYDAKLAFVPYYYFTLPIYKGDCTASQLDLMLCHDSNTYVHVKKMSGKEIYALVKELDVKDKYSLPIASGMKLVFDENYKLKDILVDGVSIDFDKKYSILLSDSTDVSNPSLASAWVSVMSKQDQPSKPEDYIEIGK</sequence>
<dbReference type="Pfam" id="PF13416">
    <property type="entry name" value="SBP_bac_8"/>
    <property type="match status" value="1"/>
</dbReference>
<dbReference type="RefSeq" id="WP_118320653.1">
    <property type="nucleotide sequence ID" value="NZ_QRVM01000076.1"/>
</dbReference>
<evidence type="ECO:0000313" key="3">
    <source>
        <dbReference type="Proteomes" id="UP000285274"/>
    </source>
</evidence>
<evidence type="ECO:0000256" key="1">
    <source>
        <dbReference type="SAM" id="SignalP"/>
    </source>
</evidence>
<name>A0A412IWB1_9FIRM</name>
<feature type="chain" id="PRO_5019165120" evidence="1">
    <location>
        <begin position="25"/>
        <end position="584"/>
    </location>
</feature>
<dbReference type="InterPro" id="IPR036907">
    <property type="entry name" value="5'-Nucleotdase_C_sf"/>
</dbReference>
<evidence type="ECO:0000313" key="2">
    <source>
        <dbReference type="EMBL" id="RGS44425.1"/>
    </source>
</evidence>
<feature type="signal peptide" evidence="1">
    <location>
        <begin position="1"/>
        <end position="24"/>
    </location>
</feature>
<protein>
    <submittedName>
        <fullName evidence="2">Carbohydrate ABC transporter substrate-binding protein</fullName>
    </submittedName>
</protein>
<dbReference type="InterPro" id="IPR006059">
    <property type="entry name" value="SBP"/>
</dbReference>
<accession>A0A412IWB1</accession>
<reference evidence="2 3" key="1">
    <citation type="submission" date="2018-08" db="EMBL/GenBank/DDBJ databases">
        <title>A genome reference for cultivated species of the human gut microbiota.</title>
        <authorList>
            <person name="Zou Y."/>
            <person name="Xue W."/>
            <person name="Luo G."/>
        </authorList>
    </citation>
    <scope>NUCLEOTIDE SEQUENCE [LARGE SCALE GENOMIC DNA]</scope>
    <source>
        <strain evidence="2 3">AF22-10AC</strain>
    </source>
</reference>
<dbReference type="Gene3D" id="3.90.780.10">
    <property type="entry name" value="5'-Nucleotidase, C-terminal domain"/>
    <property type="match status" value="1"/>
</dbReference>
<organism evidence="2 3">
    <name type="scientific">Holdemanella biformis</name>
    <dbReference type="NCBI Taxonomy" id="1735"/>
    <lineage>
        <taxon>Bacteria</taxon>
        <taxon>Bacillati</taxon>
        <taxon>Bacillota</taxon>
        <taxon>Erysipelotrichia</taxon>
        <taxon>Erysipelotrichales</taxon>
        <taxon>Erysipelotrichaceae</taxon>
        <taxon>Holdemanella</taxon>
    </lineage>
</organism>
<dbReference type="SUPFAM" id="SSF53850">
    <property type="entry name" value="Periplasmic binding protein-like II"/>
    <property type="match status" value="1"/>
</dbReference>
<gene>
    <name evidence="2" type="ORF">DWX92_11185</name>
</gene>
<dbReference type="EMBL" id="QRVM01000076">
    <property type="protein sequence ID" value="RGS44425.1"/>
    <property type="molecule type" value="Genomic_DNA"/>
</dbReference>
<dbReference type="GO" id="GO:0009166">
    <property type="term" value="P:nucleotide catabolic process"/>
    <property type="evidence" value="ECO:0007669"/>
    <property type="project" value="InterPro"/>
</dbReference>
<dbReference type="GO" id="GO:0016787">
    <property type="term" value="F:hydrolase activity"/>
    <property type="evidence" value="ECO:0007669"/>
    <property type="project" value="InterPro"/>
</dbReference>
<dbReference type="InterPro" id="IPR050490">
    <property type="entry name" value="Bact_solute-bd_prot1"/>
</dbReference>
<comment type="caution">
    <text evidence="2">The sequence shown here is derived from an EMBL/GenBank/DDBJ whole genome shotgun (WGS) entry which is preliminary data.</text>
</comment>